<dbReference type="PANTHER" id="PTHR11695">
    <property type="entry name" value="ALCOHOL DEHYDROGENASE RELATED"/>
    <property type="match status" value="1"/>
</dbReference>
<sequence>MNVGFTSGAARGTSSASSSRHADTNRHARNTMRAYEFTAYGGPEVMRLSERADPIAGPTEVVVDIHAAGLNPIDILQRTGTFRFVNPGRFPLVPGNEFSGTISAIGSSVTGLAVGDAVFARTDKALLGGLAEKVAIQSELVARMPRTVDFATAAAVPLAGTTALQAITRGLAVVPEDRVLITAGTSMVGTLEIQLAAHAGAQVTTTASAHHTVELRRLGADEVLDYHQHPDHEIPGTYTKIFDLVPGADLRALLDRTQPGGRLLSVAATPTPGSMRHDYAMPAWRALTLETVLFLVTARVRRHAKRRDVHYQRLSMRPDAEDLRTLADLIDSGRLHVPIDSRFTFDDAAAAFARVESRHAKGKVIVDVHRPEADTSDQQQV</sequence>
<dbReference type="GO" id="GO:0016491">
    <property type="term" value="F:oxidoreductase activity"/>
    <property type="evidence" value="ECO:0007669"/>
    <property type="project" value="InterPro"/>
</dbReference>
<gene>
    <name evidence="3" type="ORF">CTZ28_16500</name>
</gene>
<dbReference type="Proteomes" id="UP000270471">
    <property type="component" value="Unassembled WGS sequence"/>
</dbReference>
<dbReference type="Gene3D" id="3.40.50.720">
    <property type="entry name" value="NAD(P)-binding Rossmann-like Domain"/>
    <property type="match status" value="1"/>
</dbReference>
<organism evidence="3 4">
    <name type="scientific">Streptomyces shenzhenensis</name>
    <dbReference type="NCBI Taxonomy" id="943815"/>
    <lineage>
        <taxon>Bacteria</taxon>
        <taxon>Bacillati</taxon>
        <taxon>Actinomycetota</taxon>
        <taxon>Actinomycetes</taxon>
        <taxon>Kitasatosporales</taxon>
        <taxon>Streptomycetaceae</taxon>
        <taxon>Streptomyces</taxon>
    </lineage>
</organism>
<dbReference type="InterPro" id="IPR011032">
    <property type="entry name" value="GroES-like_sf"/>
</dbReference>
<proteinExistence type="predicted"/>
<dbReference type="SUPFAM" id="SSF51735">
    <property type="entry name" value="NAD(P)-binding Rossmann-fold domains"/>
    <property type="match status" value="1"/>
</dbReference>
<dbReference type="OrthoDB" id="3727682at2"/>
<dbReference type="EMBL" id="PENI01000009">
    <property type="protein sequence ID" value="RMB84761.1"/>
    <property type="molecule type" value="Genomic_DNA"/>
</dbReference>
<accession>A0A3M0I515</accession>
<dbReference type="InterPro" id="IPR036291">
    <property type="entry name" value="NAD(P)-bd_dom_sf"/>
</dbReference>
<dbReference type="SUPFAM" id="SSF50129">
    <property type="entry name" value="GroES-like"/>
    <property type="match status" value="1"/>
</dbReference>
<keyword evidence="4" id="KW-1185">Reference proteome</keyword>
<comment type="caution">
    <text evidence="3">The sequence shown here is derived from an EMBL/GenBank/DDBJ whole genome shotgun (WGS) entry which is preliminary data.</text>
</comment>
<evidence type="ECO:0000256" key="1">
    <source>
        <dbReference type="SAM" id="MobiDB-lite"/>
    </source>
</evidence>
<dbReference type="InterPro" id="IPR013154">
    <property type="entry name" value="ADH-like_N"/>
</dbReference>
<dbReference type="InterPro" id="IPR050700">
    <property type="entry name" value="YIM1/Zinc_Alcohol_DH_Fams"/>
</dbReference>
<evidence type="ECO:0000313" key="3">
    <source>
        <dbReference type="EMBL" id="RMB84761.1"/>
    </source>
</evidence>
<evidence type="ECO:0000259" key="2">
    <source>
        <dbReference type="SMART" id="SM00829"/>
    </source>
</evidence>
<feature type="region of interest" description="Disordered" evidence="1">
    <location>
        <begin position="1"/>
        <end position="28"/>
    </location>
</feature>
<dbReference type="PANTHER" id="PTHR11695:SF294">
    <property type="entry name" value="RETICULON-4-INTERACTING PROTEIN 1, MITOCHONDRIAL"/>
    <property type="match status" value="1"/>
</dbReference>
<dbReference type="AlphaFoldDB" id="A0A3M0I515"/>
<feature type="domain" description="Enoyl reductase (ER)" evidence="2">
    <location>
        <begin position="41"/>
        <end position="366"/>
    </location>
</feature>
<dbReference type="Pfam" id="PF08240">
    <property type="entry name" value="ADH_N"/>
    <property type="match status" value="1"/>
</dbReference>
<name>A0A3M0I515_9ACTN</name>
<dbReference type="CDD" id="cd05289">
    <property type="entry name" value="MDR_like_2"/>
    <property type="match status" value="1"/>
</dbReference>
<feature type="compositionally biased region" description="Low complexity" evidence="1">
    <location>
        <begin position="1"/>
        <end position="19"/>
    </location>
</feature>
<dbReference type="Pfam" id="PF13602">
    <property type="entry name" value="ADH_zinc_N_2"/>
    <property type="match status" value="1"/>
</dbReference>
<protein>
    <submittedName>
        <fullName evidence="3">Alcohol dehydrogenase</fullName>
    </submittedName>
</protein>
<evidence type="ECO:0000313" key="4">
    <source>
        <dbReference type="Proteomes" id="UP000270471"/>
    </source>
</evidence>
<dbReference type="SMART" id="SM00829">
    <property type="entry name" value="PKS_ER"/>
    <property type="match status" value="1"/>
</dbReference>
<dbReference type="Gene3D" id="3.90.180.10">
    <property type="entry name" value="Medium-chain alcohol dehydrogenases, catalytic domain"/>
    <property type="match status" value="1"/>
</dbReference>
<reference evidence="3 4" key="1">
    <citation type="submission" date="2017-11" db="EMBL/GenBank/DDBJ databases">
        <title>Draft genome of actinobacteria isolated from guarana (Paullinia cupana (Mart.) Ducke.</title>
        <authorList>
            <person name="Siqueira K.A."/>
            <person name="Liotti R.G."/>
            <person name="Mendes T.A.O."/>
            <person name="Soares M.A."/>
        </authorList>
    </citation>
    <scope>NUCLEOTIDE SEQUENCE [LARGE SCALE GENOMIC DNA]</scope>
    <source>
        <strain evidence="3 4">193</strain>
    </source>
</reference>
<dbReference type="InterPro" id="IPR020843">
    <property type="entry name" value="ER"/>
</dbReference>